<gene>
    <name evidence="1" type="ORF">C1H71_16345</name>
</gene>
<evidence type="ECO:0000313" key="2">
    <source>
        <dbReference type="Proteomes" id="UP000515917"/>
    </source>
</evidence>
<sequence>MPNQSIQSPSGKEMFLVTNRTTTNIENKEIKKIFVSRERIEILISDSRLISIGSQFGHTSMAIDGTVYGRAHGGWDIDTRENYLFRQQVKMHRDTWGYSLAISKIEKENILKEIKKRAAENKPYKLDSNSCSSNIAEILEFAGIPAYDPRYGLPVVSPADLMVGLSHSKRLTKKETYPKK</sequence>
<dbReference type="EMBL" id="CP025781">
    <property type="protein sequence ID" value="QBC44951.1"/>
    <property type="molecule type" value="Genomic_DNA"/>
</dbReference>
<evidence type="ECO:0000313" key="1">
    <source>
        <dbReference type="EMBL" id="QBC44951.1"/>
    </source>
</evidence>
<organism evidence="1 2">
    <name type="scientific">Iodobacter fluviatilis</name>
    <dbReference type="NCBI Taxonomy" id="537"/>
    <lineage>
        <taxon>Bacteria</taxon>
        <taxon>Pseudomonadati</taxon>
        <taxon>Pseudomonadota</taxon>
        <taxon>Betaproteobacteria</taxon>
        <taxon>Neisseriales</taxon>
        <taxon>Chitinibacteraceae</taxon>
        <taxon>Iodobacter</taxon>
    </lineage>
</organism>
<proteinExistence type="predicted"/>
<protein>
    <recommendedName>
        <fullName evidence="3">DUF4105 domain-containing protein</fullName>
    </recommendedName>
</protein>
<reference evidence="1 2" key="1">
    <citation type="submission" date="2018-01" db="EMBL/GenBank/DDBJ databases">
        <title>Genome sequence of Iodobacter sp. strain PCH194 isolated from Indian Trans-Himalaya.</title>
        <authorList>
            <person name="Kumar V."/>
            <person name="Thakur V."/>
            <person name="Kumar S."/>
            <person name="Singh D."/>
        </authorList>
    </citation>
    <scope>NUCLEOTIDE SEQUENCE [LARGE SCALE GENOMIC DNA]</scope>
    <source>
        <strain evidence="1 2">PCH194</strain>
    </source>
</reference>
<name>A0A7G3GCD0_9NEIS</name>
<evidence type="ECO:0008006" key="3">
    <source>
        <dbReference type="Google" id="ProtNLM"/>
    </source>
</evidence>
<dbReference type="AlphaFoldDB" id="A0A7G3GCD0"/>
<dbReference type="RefSeq" id="WP_130107460.1">
    <property type="nucleotide sequence ID" value="NZ_CP025781.1"/>
</dbReference>
<dbReference type="KEGG" id="ifl:C1H71_16345"/>
<accession>A0A7G3GCD0</accession>
<dbReference type="Proteomes" id="UP000515917">
    <property type="component" value="Chromosome"/>
</dbReference>
<keyword evidence="2" id="KW-1185">Reference proteome</keyword>